<name>A0A0T5VLJ4_9SPHI</name>
<dbReference type="OrthoDB" id="428577at2"/>
<evidence type="ECO:0000313" key="7">
    <source>
        <dbReference type="Proteomes" id="UP000051950"/>
    </source>
</evidence>
<feature type="active site" description="Nucleophile" evidence="3">
    <location>
        <position position="118"/>
    </location>
</feature>
<feature type="binding site" evidence="4">
    <location>
        <position position="177"/>
    </location>
    <ligand>
        <name>substrate</name>
    </ligand>
</feature>
<dbReference type="PANTHER" id="PTHR36845">
    <property type="entry name" value="HYDROLASE, PUTATIVE (AFU_ORTHOLOGUE AFUA_7G05090)-RELATED"/>
    <property type="match status" value="1"/>
</dbReference>
<evidence type="ECO:0000256" key="5">
    <source>
        <dbReference type="SAM" id="SignalP"/>
    </source>
</evidence>
<dbReference type="InterPro" id="IPR010905">
    <property type="entry name" value="Glyco_hydro_88"/>
</dbReference>
<evidence type="ECO:0000256" key="2">
    <source>
        <dbReference type="ARBA" id="ARBA00038358"/>
    </source>
</evidence>
<accession>A0A0T5VLJ4</accession>
<feature type="binding site" evidence="4">
    <location>
        <position position="237"/>
    </location>
    <ligand>
        <name>substrate</name>
    </ligand>
</feature>
<feature type="chain" id="PRO_5006665375" evidence="5">
    <location>
        <begin position="20"/>
        <end position="398"/>
    </location>
</feature>
<feature type="binding site" evidence="4">
    <location>
        <position position="253"/>
    </location>
    <ligand>
        <name>substrate</name>
    </ligand>
</feature>
<dbReference type="SUPFAM" id="SSF48208">
    <property type="entry name" value="Six-hairpin glycosidases"/>
    <property type="match status" value="1"/>
</dbReference>
<evidence type="ECO:0000256" key="4">
    <source>
        <dbReference type="PIRSR" id="PIRSR610905-2"/>
    </source>
</evidence>
<gene>
    <name evidence="6" type="ORF">ASU31_18490</name>
</gene>
<feature type="binding site" evidence="4">
    <location>
        <position position="249"/>
    </location>
    <ligand>
        <name>substrate</name>
    </ligand>
</feature>
<feature type="signal peptide" evidence="5">
    <location>
        <begin position="1"/>
        <end position="19"/>
    </location>
</feature>
<dbReference type="GO" id="GO:0052757">
    <property type="term" value="F:chondroitin hydrolase activity"/>
    <property type="evidence" value="ECO:0007669"/>
    <property type="project" value="TreeGrafter"/>
</dbReference>
<dbReference type="PANTHER" id="PTHR36845:SF1">
    <property type="entry name" value="HYDROLASE, PUTATIVE (AFU_ORTHOLOGUE AFUA_7G05090)-RELATED"/>
    <property type="match status" value="1"/>
</dbReference>
<reference evidence="6 7" key="1">
    <citation type="submission" date="2015-11" db="EMBL/GenBank/DDBJ databases">
        <title>Sequence of Pedobacter ginsenosidimutans.</title>
        <authorList>
            <person name="Carson E."/>
            <person name="Keyser V."/>
            <person name="Newman J."/>
            <person name="Miller J."/>
        </authorList>
    </citation>
    <scope>NUCLEOTIDE SEQUENCE [LARGE SCALE GENOMIC DNA]</scope>
    <source>
        <strain evidence="6 7">KACC 14530</strain>
    </source>
</reference>
<organism evidence="6 7">
    <name type="scientific">Pedobacter ginsenosidimutans</name>
    <dbReference type="NCBI Taxonomy" id="687842"/>
    <lineage>
        <taxon>Bacteria</taxon>
        <taxon>Pseudomonadati</taxon>
        <taxon>Bacteroidota</taxon>
        <taxon>Sphingobacteriia</taxon>
        <taxon>Sphingobacteriales</taxon>
        <taxon>Sphingobacteriaceae</taxon>
        <taxon>Pedobacter</taxon>
    </lineage>
</organism>
<feature type="binding site" evidence="4">
    <location>
        <position position="118"/>
    </location>
    <ligand>
        <name>substrate</name>
    </ligand>
</feature>
<dbReference type="InterPro" id="IPR012341">
    <property type="entry name" value="6hp_glycosidase-like_sf"/>
</dbReference>
<proteinExistence type="inferred from homology"/>
<comment type="similarity">
    <text evidence="2">Belongs to the glycosyl hydrolase 88 family.</text>
</comment>
<dbReference type="STRING" id="687842.ASU31_18490"/>
<dbReference type="AlphaFoldDB" id="A0A0T5VLJ4"/>
<dbReference type="GO" id="GO:0000272">
    <property type="term" value="P:polysaccharide catabolic process"/>
    <property type="evidence" value="ECO:0007669"/>
    <property type="project" value="TreeGrafter"/>
</dbReference>
<feature type="active site" description="Proton donor" evidence="3">
    <location>
        <position position="177"/>
    </location>
</feature>
<sequence>MKKLLFAICFLATAVIAYAQKAADEKKAMKNLLDRQFEFARKQYQLLAKNTPADRMPKTYYSKNNKLETSDTKWWCSGFYPGSLLYIYEYTKDSGTLKEAEKRLAVLEKEKHYTGNHDLGFMMFCSFGNAYRITGNARYKPTIDTAAASLATRYRPAAKVIQSWNSSKQWKGPVIIDNMMNLELLAWVSDHGGDPKYKKIAINHADTSLKNHFRSNYSSYHVVDYDMATGKVLKRGTAQGAFDESAWSRGQGWGLYGYTMMYRFTKNKHYLNQAKNIAKFIINHPNMPADQIPYWDFNAPNIPGTYRDASAAAVIASGLLELGQYATKSEQKLYVGEAKKMIISLSSDAYSAKPGENGGFLLMHSTGALPLKSEVDVPLSYADYYYLEALTRYKNWYL</sequence>
<keyword evidence="1 6" id="KW-0378">Hydrolase</keyword>
<dbReference type="Gene3D" id="1.50.10.10">
    <property type="match status" value="1"/>
</dbReference>
<keyword evidence="7" id="KW-1185">Reference proteome</keyword>
<evidence type="ECO:0000256" key="3">
    <source>
        <dbReference type="PIRSR" id="PIRSR610905-1"/>
    </source>
</evidence>
<protein>
    <submittedName>
        <fullName evidence="6">Glucuronyl hydrolase</fullName>
    </submittedName>
</protein>
<keyword evidence="5" id="KW-0732">Signal</keyword>
<comment type="caution">
    <text evidence="6">The sequence shown here is derived from an EMBL/GenBank/DDBJ whole genome shotgun (WGS) entry which is preliminary data.</text>
</comment>
<evidence type="ECO:0000313" key="6">
    <source>
        <dbReference type="EMBL" id="KRT14657.1"/>
    </source>
</evidence>
<dbReference type="InterPro" id="IPR008928">
    <property type="entry name" value="6-hairpin_glycosidase_sf"/>
</dbReference>
<evidence type="ECO:0000256" key="1">
    <source>
        <dbReference type="ARBA" id="ARBA00022801"/>
    </source>
</evidence>
<dbReference type="EMBL" id="LMZQ01000015">
    <property type="protein sequence ID" value="KRT14657.1"/>
    <property type="molecule type" value="Genomic_DNA"/>
</dbReference>
<dbReference type="Proteomes" id="UP000051950">
    <property type="component" value="Unassembled WGS sequence"/>
</dbReference>
<dbReference type="InterPro" id="IPR052369">
    <property type="entry name" value="UG_Glycosaminoglycan_Hydrolase"/>
</dbReference>
<dbReference type="RefSeq" id="WP_057933758.1">
    <property type="nucleotide sequence ID" value="NZ_LMZQ01000015.1"/>
</dbReference>
<dbReference type="Pfam" id="PF07470">
    <property type="entry name" value="Glyco_hydro_88"/>
    <property type="match status" value="1"/>
</dbReference>